<organism evidence="1 2">
    <name type="scientific">Flexistipes sinusarabici</name>
    <dbReference type="NCBI Taxonomy" id="2352"/>
    <lineage>
        <taxon>Bacteria</taxon>
        <taxon>Pseudomonadati</taxon>
        <taxon>Deferribacterota</taxon>
        <taxon>Deferribacteres</taxon>
        <taxon>Deferribacterales</taxon>
        <taxon>Flexistipitaceae</taxon>
        <taxon>Flexistipes</taxon>
    </lineage>
</organism>
<dbReference type="InterPro" id="IPR036390">
    <property type="entry name" value="WH_DNA-bd_sf"/>
</dbReference>
<comment type="caution">
    <text evidence="1">The sequence shown here is derived from an EMBL/GenBank/DDBJ whole genome shotgun (WGS) entry which is preliminary data.</text>
</comment>
<dbReference type="Proteomes" id="UP000323337">
    <property type="component" value="Unassembled WGS sequence"/>
</dbReference>
<dbReference type="InterPro" id="IPR000944">
    <property type="entry name" value="Tscrpt_reg_Rrf2"/>
</dbReference>
<dbReference type="RefSeq" id="WP_303701752.1">
    <property type="nucleotide sequence ID" value="NZ_VSIV01000276.1"/>
</dbReference>
<dbReference type="SUPFAM" id="SSF46785">
    <property type="entry name" value="Winged helix' DNA-binding domain"/>
    <property type="match status" value="1"/>
</dbReference>
<proteinExistence type="predicted"/>
<dbReference type="Pfam" id="PF02082">
    <property type="entry name" value="Rrf2"/>
    <property type="match status" value="1"/>
</dbReference>
<dbReference type="AlphaFoldDB" id="A0A5D0MIE1"/>
<dbReference type="PANTHER" id="PTHR33221:SF2">
    <property type="entry name" value="TRANSCRIPTIONAL REGULATOR"/>
    <property type="match status" value="1"/>
</dbReference>
<dbReference type="GO" id="GO:0005829">
    <property type="term" value="C:cytosol"/>
    <property type="evidence" value="ECO:0007669"/>
    <property type="project" value="TreeGrafter"/>
</dbReference>
<evidence type="ECO:0000313" key="2">
    <source>
        <dbReference type="Proteomes" id="UP000323337"/>
    </source>
</evidence>
<dbReference type="Gene3D" id="1.10.10.10">
    <property type="entry name" value="Winged helix-like DNA-binding domain superfamily/Winged helix DNA-binding domain"/>
    <property type="match status" value="1"/>
</dbReference>
<name>A0A5D0MIE1_FLESI</name>
<gene>
    <name evidence="1" type="ORF">FXF49_10015</name>
</gene>
<protein>
    <submittedName>
        <fullName evidence="1">Rrf2 family transcriptional regulator</fullName>
    </submittedName>
</protein>
<reference evidence="1 2" key="1">
    <citation type="submission" date="2019-08" db="EMBL/GenBank/DDBJ databases">
        <title>Genomic characterization of a novel candidate phylum (ARYD3) from a high temperature, high salinity tertiary oil reservoir in north central Oklahoma, USA.</title>
        <authorList>
            <person name="Youssef N.H."/>
            <person name="Yadav A."/>
            <person name="Elshahed M.S."/>
        </authorList>
    </citation>
    <scope>NUCLEOTIDE SEQUENCE [LARGE SCALE GENOMIC DNA]</scope>
    <source>
        <strain evidence="1">ARYD1</strain>
    </source>
</reference>
<accession>A0A5D0MIE1</accession>
<dbReference type="NCBIfam" id="TIGR00738">
    <property type="entry name" value="rrf2_super"/>
    <property type="match status" value="1"/>
</dbReference>
<dbReference type="EMBL" id="VSIV01000276">
    <property type="protein sequence ID" value="TYB32746.1"/>
    <property type="molecule type" value="Genomic_DNA"/>
</dbReference>
<evidence type="ECO:0000313" key="1">
    <source>
        <dbReference type="EMBL" id="TYB32746.1"/>
    </source>
</evidence>
<sequence length="136" mass="15300">MKITRAGDYALRVLGYMASEQNKGKVFMRNELSRLCGVPDSFLGKILQALARENILESERGKKGGFKISKSPDEVSIYDIIKAVEGDVMINECLLDKEFCESSFNCNIQAILGNIRQNLIKDMQKYTLQDLAAKED</sequence>
<dbReference type="PANTHER" id="PTHR33221">
    <property type="entry name" value="WINGED HELIX-TURN-HELIX TRANSCRIPTIONAL REGULATOR, RRF2 FAMILY"/>
    <property type="match status" value="1"/>
</dbReference>
<dbReference type="GO" id="GO:0003700">
    <property type="term" value="F:DNA-binding transcription factor activity"/>
    <property type="evidence" value="ECO:0007669"/>
    <property type="project" value="TreeGrafter"/>
</dbReference>
<dbReference type="InterPro" id="IPR036388">
    <property type="entry name" value="WH-like_DNA-bd_sf"/>
</dbReference>
<dbReference type="PROSITE" id="PS51197">
    <property type="entry name" value="HTH_RRF2_2"/>
    <property type="match status" value="1"/>
</dbReference>